<dbReference type="InterPro" id="IPR020288">
    <property type="entry name" value="Sheath_initiator"/>
</dbReference>
<accession>A0ABW0R9V8</accession>
<evidence type="ECO:0000313" key="1">
    <source>
        <dbReference type="EMBL" id="MFC5541571.1"/>
    </source>
</evidence>
<name>A0ABW0R9V8_9BACL</name>
<sequence>MKTLALKNGDLLFEKGDFEIIEGSEEVAQCIAISLGTNLKEWFLNEEFGLDFSKVLDKSTDDEARAEVLRVLSKEERIASIDELTISNDYKNRKRTIKYTVTLTDGTTLNEEVSVGAG</sequence>
<keyword evidence="2" id="KW-1185">Reference proteome</keyword>
<proteinExistence type="predicted"/>
<comment type="caution">
    <text evidence="1">The sequence shown here is derived from an EMBL/GenBank/DDBJ whole genome shotgun (WGS) entry which is preliminary data.</text>
</comment>
<dbReference type="EMBL" id="JBHSNQ010000058">
    <property type="protein sequence ID" value="MFC5541571.1"/>
    <property type="molecule type" value="Genomic_DNA"/>
</dbReference>
<dbReference type="SUPFAM" id="SSF160719">
    <property type="entry name" value="gpW/gp25-like"/>
    <property type="match status" value="1"/>
</dbReference>
<protein>
    <submittedName>
        <fullName evidence="1">DUF2634 domain-containing protein</fullName>
    </submittedName>
</protein>
<dbReference type="Pfam" id="PF10934">
    <property type="entry name" value="Sheath_initiator"/>
    <property type="match status" value="1"/>
</dbReference>
<organism evidence="1 2">
    <name type="scientific">Ureibacillus suwonensis</name>
    <dbReference type="NCBI Taxonomy" id="313007"/>
    <lineage>
        <taxon>Bacteria</taxon>
        <taxon>Bacillati</taxon>
        <taxon>Bacillota</taxon>
        <taxon>Bacilli</taxon>
        <taxon>Bacillales</taxon>
        <taxon>Caryophanaceae</taxon>
        <taxon>Ureibacillus</taxon>
    </lineage>
</organism>
<gene>
    <name evidence="1" type="ORF">ACFPOH_07310</name>
</gene>
<dbReference type="RefSeq" id="WP_390309268.1">
    <property type="nucleotide sequence ID" value="NZ_JBHSNQ010000058.1"/>
</dbReference>
<reference evidence="2" key="1">
    <citation type="journal article" date="2019" name="Int. J. Syst. Evol. Microbiol.">
        <title>The Global Catalogue of Microorganisms (GCM) 10K type strain sequencing project: providing services to taxonomists for standard genome sequencing and annotation.</title>
        <authorList>
            <consortium name="The Broad Institute Genomics Platform"/>
            <consortium name="The Broad Institute Genome Sequencing Center for Infectious Disease"/>
            <person name="Wu L."/>
            <person name="Ma J."/>
        </authorList>
    </citation>
    <scope>NUCLEOTIDE SEQUENCE [LARGE SCALE GENOMIC DNA]</scope>
    <source>
        <strain evidence="2">CCUG 56331</strain>
    </source>
</reference>
<dbReference type="Gene3D" id="3.10.450.40">
    <property type="match status" value="1"/>
</dbReference>
<evidence type="ECO:0000313" key="2">
    <source>
        <dbReference type="Proteomes" id="UP001595978"/>
    </source>
</evidence>
<dbReference type="Proteomes" id="UP001595978">
    <property type="component" value="Unassembled WGS sequence"/>
</dbReference>